<proteinExistence type="predicted"/>
<evidence type="ECO:0000313" key="1">
    <source>
        <dbReference type="EMBL" id="PNX89856.1"/>
    </source>
</evidence>
<organism evidence="1 2">
    <name type="scientific">Trifolium pratense</name>
    <name type="common">Red clover</name>
    <dbReference type="NCBI Taxonomy" id="57577"/>
    <lineage>
        <taxon>Eukaryota</taxon>
        <taxon>Viridiplantae</taxon>
        <taxon>Streptophyta</taxon>
        <taxon>Embryophyta</taxon>
        <taxon>Tracheophyta</taxon>
        <taxon>Spermatophyta</taxon>
        <taxon>Magnoliopsida</taxon>
        <taxon>eudicotyledons</taxon>
        <taxon>Gunneridae</taxon>
        <taxon>Pentapetalae</taxon>
        <taxon>rosids</taxon>
        <taxon>fabids</taxon>
        <taxon>Fabales</taxon>
        <taxon>Fabaceae</taxon>
        <taxon>Papilionoideae</taxon>
        <taxon>50 kb inversion clade</taxon>
        <taxon>NPAAA clade</taxon>
        <taxon>Hologalegina</taxon>
        <taxon>IRL clade</taxon>
        <taxon>Trifolieae</taxon>
        <taxon>Trifolium</taxon>
    </lineage>
</organism>
<dbReference type="EMBL" id="ASHM01061096">
    <property type="protein sequence ID" value="PNX89856.1"/>
    <property type="molecule type" value="Genomic_DNA"/>
</dbReference>
<comment type="caution">
    <text evidence="1">The sequence shown here is derived from an EMBL/GenBank/DDBJ whole genome shotgun (WGS) entry which is preliminary data.</text>
</comment>
<reference evidence="1 2" key="2">
    <citation type="journal article" date="2017" name="Front. Plant Sci.">
        <title>Gene Classification and Mining of Molecular Markers Useful in Red Clover (Trifolium pratense) Breeding.</title>
        <authorList>
            <person name="Istvanek J."/>
            <person name="Dluhosova J."/>
            <person name="Dluhos P."/>
            <person name="Patkova L."/>
            <person name="Nedelnik J."/>
            <person name="Repkova J."/>
        </authorList>
    </citation>
    <scope>NUCLEOTIDE SEQUENCE [LARGE SCALE GENOMIC DNA]</scope>
    <source>
        <strain evidence="2">cv. Tatra</strain>
        <tissue evidence="1">Young leaves</tissue>
    </source>
</reference>
<dbReference type="AlphaFoldDB" id="A0A2K3MGE2"/>
<feature type="non-terminal residue" evidence="1">
    <location>
        <position position="50"/>
    </location>
</feature>
<keyword evidence="1" id="KW-0413">Isomerase</keyword>
<dbReference type="SUPFAM" id="SSF53098">
    <property type="entry name" value="Ribonuclease H-like"/>
    <property type="match status" value="1"/>
</dbReference>
<accession>A0A2K3MGE2</accession>
<sequence length="50" mass="5737">MNSAFMAELCGAMRAIEIAYCRNWKNLWLESDSTLVVMAFKSPVLVPWEL</sequence>
<evidence type="ECO:0000313" key="2">
    <source>
        <dbReference type="Proteomes" id="UP000236291"/>
    </source>
</evidence>
<name>A0A2K3MGE2_TRIPR</name>
<gene>
    <name evidence="1" type="ORF">L195_g045978</name>
</gene>
<reference evidence="1 2" key="1">
    <citation type="journal article" date="2014" name="Am. J. Bot.">
        <title>Genome assembly and annotation for red clover (Trifolium pratense; Fabaceae).</title>
        <authorList>
            <person name="Istvanek J."/>
            <person name="Jaros M."/>
            <person name="Krenek A."/>
            <person name="Repkova J."/>
        </authorList>
    </citation>
    <scope>NUCLEOTIDE SEQUENCE [LARGE SCALE GENOMIC DNA]</scope>
    <source>
        <strain evidence="2">cv. Tatra</strain>
        <tissue evidence="1">Young leaves</tissue>
    </source>
</reference>
<dbReference type="InterPro" id="IPR012337">
    <property type="entry name" value="RNaseH-like_sf"/>
</dbReference>
<protein>
    <submittedName>
        <fullName evidence="1">70 kDa peptidyl-prolyl isomerase</fullName>
    </submittedName>
</protein>
<dbReference type="GO" id="GO:0016853">
    <property type="term" value="F:isomerase activity"/>
    <property type="evidence" value="ECO:0007669"/>
    <property type="project" value="UniProtKB-KW"/>
</dbReference>
<dbReference type="Proteomes" id="UP000236291">
    <property type="component" value="Unassembled WGS sequence"/>
</dbReference>